<dbReference type="Pfam" id="PF06996">
    <property type="entry name" value="T6SS_TssG"/>
    <property type="match status" value="1"/>
</dbReference>
<dbReference type="OrthoDB" id="1523296at2"/>
<evidence type="ECO:0000313" key="2">
    <source>
        <dbReference type="Proteomes" id="UP000046176"/>
    </source>
</evidence>
<proteinExistence type="predicted"/>
<dbReference type="Proteomes" id="UP000046176">
    <property type="component" value="Unassembled WGS sequence"/>
</dbReference>
<reference evidence="1 2" key="1">
    <citation type="submission" date="2014-08" db="EMBL/GenBank/DDBJ databases">
        <authorList>
            <person name="Chen Y.-H."/>
        </authorList>
    </citation>
    <scope>NUCLEOTIDE SEQUENCE [LARGE SCALE GENOMIC DNA]</scope>
</reference>
<accession>A0A0T7FBV6</accession>
<dbReference type="AlphaFoldDB" id="A0A0T7FBV6"/>
<dbReference type="InterPro" id="IPR010732">
    <property type="entry name" value="T6SS_TssG-like"/>
</dbReference>
<organism evidence="1 2">
    <name type="scientific">Neorhizobium galegae bv. officinalis</name>
    <dbReference type="NCBI Taxonomy" id="323656"/>
    <lineage>
        <taxon>Bacteria</taxon>
        <taxon>Pseudomonadati</taxon>
        <taxon>Pseudomonadota</taxon>
        <taxon>Alphaproteobacteria</taxon>
        <taxon>Hyphomicrobiales</taxon>
        <taxon>Rhizobiaceae</taxon>
        <taxon>Rhizobium/Agrobacterium group</taxon>
        <taxon>Neorhizobium</taxon>
    </lineage>
</organism>
<dbReference type="PANTHER" id="PTHR35564:SF4">
    <property type="entry name" value="CYTOPLASMIC PROTEIN"/>
    <property type="match status" value="1"/>
</dbReference>
<dbReference type="EMBL" id="CCRH01000003">
    <property type="protein sequence ID" value="CDZ32510.1"/>
    <property type="molecule type" value="Genomic_DNA"/>
</dbReference>
<evidence type="ECO:0000313" key="1">
    <source>
        <dbReference type="EMBL" id="CDZ32510.1"/>
    </source>
</evidence>
<protein>
    <submittedName>
        <fullName evidence="1">Putative type VI secretion system protein TssG</fullName>
    </submittedName>
</protein>
<dbReference type="RefSeq" id="WP_046665547.1">
    <property type="nucleotide sequence ID" value="NZ_CCRH01000003.1"/>
</dbReference>
<name>A0A0T7FBV6_NEOGA</name>
<dbReference type="NCBIfam" id="TIGR03347">
    <property type="entry name" value="VI_chp_1"/>
    <property type="match status" value="1"/>
</dbReference>
<dbReference type="PANTHER" id="PTHR35564">
    <property type="match status" value="1"/>
</dbReference>
<sequence length="354" mass="38509">MDLATRRPDAPSGVLSGAPANALADLLERDPGRFEPVTAFRVAQAAVAEYPELELDVSSHVGVSPAPLAVNGFKRNGMRASVKSALAGLIGPLGSMPSAYNEIILREERNRSKALASFFDLFSARMTELFVDACEKYRIARRLRWSGNRKDNAFITTLLALTGFGTKGLSERSGVDEDLVLRFSGFFAARNRNAANLRAMLEEFSGLPIEIKLFRGRWLTIPEEERSRMGQPHGVQLGINATAGAAIRDFSGGFRIVIGPLRYADYLSLAPGGRNITELFALTRLYVGSALDFDIQIILRKEDIPFCQLGGERAGDPPRLGWNSWARVAPAAKDSGDAVIVERPRHLEGGGHAA</sequence>
<gene>
    <name evidence="1" type="primary">tssG</name>
    <name evidence="1" type="ORF">NGAL_HAMBI1145_12810</name>
</gene>